<feature type="region of interest" description="Disordered" evidence="1">
    <location>
        <begin position="93"/>
        <end position="131"/>
    </location>
</feature>
<protein>
    <submittedName>
        <fullName evidence="2">SPOSA6832_02347-mRNA-1:cds</fullName>
    </submittedName>
</protein>
<dbReference type="OrthoDB" id="3352450at2759"/>
<gene>
    <name evidence="2" type="primary">SPOSA6832_02347</name>
</gene>
<evidence type="ECO:0000313" key="3">
    <source>
        <dbReference type="Proteomes" id="UP000243876"/>
    </source>
</evidence>
<accession>A0A0D6EL20</accession>
<dbReference type="AlphaFoldDB" id="A0A0D6EL20"/>
<evidence type="ECO:0000256" key="1">
    <source>
        <dbReference type="SAM" id="MobiDB-lite"/>
    </source>
</evidence>
<proteinExistence type="predicted"/>
<organism evidence="2 3">
    <name type="scientific">Sporidiobolus salmonicolor</name>
    <name type="common">Yeast-like fungus</name>
    <name type="synonym">Sporobolomyces salmonicolor</name>
    <dbReference type="NCBI Taxonomy" id="5005"/>
    <lineage>
        <taxon>Eukaryota</taxon>
        <taxon>Fungi</taxon>
        <taxon>Dikarya</taxon>
        <taxon>Basidiomycota</taxon>
        <taxon>Pucciniomycotina</taxon>
        <taxon>Microbotryomycetes</taxon>
        <taxon>Sporidiobolales</taxon>
        <taxon>Sporidiobolaceae</taxon>
        <taxon>Sporobolomyces</taxon>
    </lineage>
</organism>
<reference evidence="3" key="1">
    <citation type="submission" date="2015-02" db="EMBL/GenBank/DDBJ databases">
        <authorList>
            <person name="Gon?alves P."/>
        </authorList>
    </citation>
    <scope>NUCLEOTIDE SEQUENCE [LARGE SCALE GENOMIC DNA]</scope>
</reference>
<evidence type="ECO:0000313" key="2">
    <source>
        <dbReference type="EMBL" id="CEQ40697.1"/>
    </source>
</evidence>
<keyword evidence="3" id="KW-1185">Reference proteome</keyword>
<sequence>MSSPSSSSPSSHLSLEDISTANRRAQIDGVAAGTCAGFLGGFLSTKMFKQSRNVGLLSGILTGSVVGYIFTQESLRLQLAKAESAAADLRRHLGAGGEGEAQQPWDLSKGERGVGGQEGLEDRYATTRGDH</sequence>
<name>A0A0D6EL20_SPOSA</name>
<dbReference type="Proteomes" id="UP000243876">
    <property type="component" value="Unassembled WGS sequence"/>
</dbReference>
<feature type="non-terminal residue" evidence="2">
    <location>
        <position position="1"/>
    </location>
</feature>
<feature type="compositionally biased region" description="Basic and acidic residues" evidence="1">
    <location>
        <begin position="120"/>
        <end position="131"/>
    </location>
</feature>
<dbReference type="EMBL" id="CENE01000008">
    <property type="protein sequence ID" value="CEQ40697.1"/>
    <property type="molecule type" value="Genomic_DNA"/>
</dbReference>